<dbReference type="GO" id="GO:0016705">
    <property type="term" value="F:oxidoreductase activity, acting on paired donors, with incorporation or reduction of molecular oxygen"/>
    <property type="evidence" value="ECO:0007669"/>
    <property type="project" value="InterPro"/>
</dbReference>
<organism evidence="2">
    <name type="scientific">Triticum aestivum</name>
    <name type="common">Wheat</name>
    <dbReference type="NCBI Taxonomy" id="4565"/>
    <lineage>
        <taxon>Eukaryota</taxon>
        <taxon>Viridiplantae</taxon>
        <taxon>Streptophyta</taxon>
        <taxon>Embryophyta</taxon>
        <taxon>Tracheophyta</taxon>
        <taxon>Spermatophyta</taxon>
        <taxon>Magnoliopsida</taxon>
        <taxon>Liliopsida</taxon>
        <taxon>Poales</taxon>
        <taxon>Poaceae</taxon>
        <taxon>BOP clade</taxon>
        <taxon>Pooideae</taxon>
        <taxon>Triticodae</taxon>
        <taxon>Triticeae</taxon>
        <taxon>Triticinae</taxon>
        <taxon>Triticum</taxon>
    </lineage>
</organism>
<protein>
    <submittedName>
        <fullName evidence="2">Uncharacterized protein</fullName>
    </submittedName>
</protein>
<reference evidence="2" key="2">
    <citation type="submission" date="2020-03" db="EMBL/GenBank/DDBJ databases">
        <title>The second near-complete assembly of the hexaploid bread wheat (Triticum aestivum) genome.</title>
        <authorList>
            <person name="Zimin A.V."/>
            <person name="Puiu D."/>
            <person name="Shumante A."/>
            <person name="Alonge M."/>
            <person name="Salzberg S.L."/>
        </authorList>
    </citation>
    <scope>NUCLEOTIDE SEQUENCE</scope>
    <source>
        <tissue evidence="2">Leaf</tissue>
    </source>
</reference>
<dbReference type="SUPFAM" id="SSF48264">
    <property type="entry name" value="Cytochrome P450"/>
    <property type="match status" value="1"/>
</dbReference>
<dbReference type="EMBL" id="CM022222">
    <property type="protein sequence ID" value="KAF7056288.1"/>
    <property type="molecule type" value="Genomic_DNA"/>
</dbReference>
<feature type="non-terminal residue" evidence="2">
    <location>
        <position position="23"/>
    </location>
</feature>
<dbReference type="AlphaFoldDB" id="A0A9R1H0X9"/>
<feature type="non-terminal residue" evidence="2">
    <location>
        <position position="1"/>
    </location>
</feature>
<reference evidence="2" key="1">
    <citation type="journal article" date="2017" name="Gigascience">
        <title>The first near-complete assembly of the hexaploid bread wheat genome, Triticum aestivum.</title>
        <authorList>
            <person name="Zimin A.V."/>
            <person name="Puiu D."/>
            <person name="Hall R."/>
            <person name="Kingan S."/>
            <person name="Clavijo B.J."/>
            <person name="Salzberg S.L."/>
        </authorList>
    </citation>
    <scope>NUCLEOTIDE SEQUENCE</scope>
    <source>
        <tissue evidence="2">Leaf</tissue>
    </source>
</reference>
<dbReference type="InterPro" id="IPR036396">
    <property type="entry name" value="Cyt_P450_sf"/>
</dbReference>
<evidence type="ECO:0000313" key="2">
    <source>
        <dbReference type="EMBL" id="KAF7056288.1"/>
    </source>
</evidence>
<accession>A0A9R1H0X9</accession>
<sequence>ARDERYWPDAPEEFRPERFEGEG</sequence>
<proteinExistence type="predicted"/>
<dbReference type="GO" id="GO:0020037">
    <property type="term" value="F:heme binding"/>
    <property type="evidence" value="ECO:0007669"/>
    <property type="project" value="InterPro"/>
</dbReference>
<dbReference type="GO" id="GO:0004497">
    <property type="term" value="F:monooxygenase activity"/>
    <property type="evidence" value="ECO:0007669"/>
    <property type="project" value="InterPro"/>
</dbReference>
<dbReference type="Proteomes" id="UP000815260">
    <property type="component" value="Chromosome 4D"/>
</dbReference>
<dbReference type="GO" id="GO:0005506">
    <property type="term" value="F:iron ion binding"/>
    <property type="evidence" value="ECO:0007669"/>
    <property type="project" value="InterPro"/>
</dbReference>
<feature type="region of interest" description="Disordered" evidence="1">
    <location>
        <begin position="1"/>
        <end position="23"/>
    </location>
</feature>
<comment type="caution">
    <text evidence="2">The sequence shown here is derived from an EMBL/GenBank/DDBJ whole genome shotgun (WGS) entry which is preliminary data.</text>
</comment>
<gene>
    <name evidence="2" type="ORF">CFC21_063709</name>
</gene>
<evidence type="ECO:0000256" key="1">
    <source>
        <dbReference type="SAM" id="MobiDB-lite"/>
    </source>
</evidence>
<name>A0A9R1H0X9_WHEAT</name>